<dbReference type="AlphaFoldDB" id="A0A8S2UX64"/>
<reference evidence="3" key="1">
    <citation type="submission" date="2021-02" db="EMBL/GenBank/DDBJ databases">
        <authorList>
            <person name="Nowell W R."/>
        </authorList>
    </citation>
    <scope>NUCLEOTIDE SEQUENCE</scope>
</reference>
<accession>A0A8S2UX64</accession>
<dbReference type="EMBL" id="CAJOBA010065827">
    <property type="protein sequence ID" value="CAF4361073.1"/>
    <property type="molecule type" value="Genomic_DNA"/>
</dbReference>
<dbReference type="EMBL" id="CAJNOK010043095">
    <property type="protein sequence ID" value="CAF1567595.1"/>
    <property type="molecule type" value="Genomic_DNA"/>
</dbReference>
<evidence type="ECO:0000256" key="1">
    <source>
        <dbReference type="SAM" id="MobiDB-lite"/>
    </source>
</evidence>
<feature type="non-terminal residue" evidence="3">
    <location>
        <position position="25"/>
    </location>
</feature>
<name>A0A8S2UX64_9BILA</name>
<gene>
    <name evidence="2" type="ORF">OVA965_LOCUS40172</name>
    <name evidence="3" type="ORF">TMI583_LOCUS41569</name>
</gene>
<feature type="region of interest" description="Disordered" evidence="1">
    <location>
        <begin position="1"/>
        <end position="25"/>
    </location>
</feature>
<evidence type="ECO:0000313" key="2">
    <source>
        <dbReference type="EMBL" id="CAF1567595.1"/>
    </source>
</evidence>
<dbReference type="Proteomes" id="UP000682733">
    <property type="component" value="Unassembled WGS sequence"/>
</dbReference>
<sequence>MSASASASAIGHYYPVGTQSERRRY</sequence>
<evidence type="ECO:0000313" key="4">
    <source>
        <dbReference type="Proteomes" id="UP000682733"/>
    </source>
</evidence>
<dbReference type="Proteomes" id="UP000677228">
    <property type="component" value="Unassembled WGS sequence"/>
</dbReference>
<evidence type="ECO:0000313" key="3">
    <source>
        <dbReference type="EMBL" id="CAF4361073.1"/>
    </source>
</evidence>
<comment type="caution">
    <text evidence="3">The sequence shown here is derived from an EMBL/GenBank/DDBJ whole genome shotgun (WGS) entry which is preliminary data.</text>
</comment>
<proteinExistence type="predicted"/>
<protein>
    <submittedName>
        <fullName evidence="3">Uncharacterized protein</fullName>
    </submittedName>
</protein>
<organism evidence="3 4">
    <name type="scientific">Didymodactylos carnosus</name>
    <dbReference type="NCBI Taxonomy" id="1234261"/>
    <lineage>
        <taxon>Eukaryota</taxon>
        <taxon>Metazoa</taxon>
        <taxon>Spiralia</taxon>
        <taxon>Gnathifera</taxon>
        <taxon>Rotifera</taxon>
        <taxon>Eurotatoria</taxon>
        <taxon>Bdelloidea</taxon>
        <taxon>Philodinida</taxon>
        <taxon>Philodinidae</taxon>
        <taxon>Didymodactylos</taxon>
    </lineage>
</organism>